<protein>
    <submittedName>
        <fullName evidence="1">Uncharacterized protein</fullName>
    </submittedName>
</protein>
<keyword evidence="2" id="KW-1185">Reference proteome</keyword>
<accession>A0A9P0E2Y0</accession>
<organism evidence="1 2">
    <name type="scientific">Nezara viridula</name>
    <name type="common">Southern green stink bug</name>
    <name type="synonym">Cimex viridulus</name>
    <dbReference type="NCBI Taxonomy" id="85310"/>
    <lineage>
        <taxon>Eukaryota</taxon>
        <taxon>Metazoa</taxon>
        <taxon>Ecdysozoa</taxon>
        <taxon>Arthropoda</taxon>
        <taxon>Hexapoda</taxon>
        <taxon>Insecta</taxon>
        <taxon>Pterygota</taxon>
        <taxon>Neoptera</taxon>
        <taxon>Paraneoptera</taxon>
        <taxon>Hemiptera</taxon>
        <taxon>Heteroptera</taxon>
        <taxon>Panheteroptera</taxon>
        <taxon>Pentatomomorpha</taxon>
        <taxon>Pentatomoidea</taxon>
        <taxon>Pentatomidae</taxon>
        <taxon>Pentatominae</taxon>
        <taxon>Nezara</taxon>
    </lineage>
</organism>
<dbReference type="EMBL" id="OV725077">
    <property type="protein sequence ID" value="CAH1388838.1"/>
    <property type="molecule type" value="Genomic_DNA"/>
</dbReference>
<gene>
    <name evidence="1" type="ORF">NEZAVI_LOCUS368</name>
</gene>
<name>A0A9P0E2Y0_NEZVI</name>
<evidence type="ECO:0000313" key="1">
    <source>
        <dbReference type="EMBL" id="CAH1388838.1"/>
    </source>
</evidence>
<proteinExistence type="predicted"/>
<sequence>MSCHPLTSEKRKWTCLRVAVCRYVLVPSIKRPRVAGNKCQLGRTPIKSQRPLKSADSETMEQLVIQEQKKTIERLQTVLCQELKEKKRELNNRTKKNGTVKQALALLQSESTETVENIMTDLKGIDE</sequence>
<reference evidence="1" key="1">
    <citation type="submission" date="2022-01" db="EMBL/GenBank/DDBJ databases">
        <authorList>
            <person name="King R."/>
        </authorList>
    </citation>
    <scope>NUCLEOTIDE SEQUENCE</scope>
</reference>
<evidence type="ECO:0000313" key="2">
    <source>
        <dbReference type="Proteomes" id="UP001152798"/>
    </source>
</evidence>
<dbReference type="AlphaFoldDB" id="A0A9P0E2Y0"/>
<dbReference type="Proteomes" id="UP001152798">
    <property type="component" value="Chromosome 1"/>
</dbReference>